<sequence length="327" mass="36051">MNEIKIKDLILDNKVLVGPMAGVSDISFRSCVAPLKPGLIYSEMISSKGIVYDNQRTKDMCIIEDHEGPVALQLFGNTIEDMVEAAIYIDQNTKASVIDINMGCPVHKVVKGNGGASLMKDIQLAQDIVYNIVQNVSLPISVKIRTGWDQESINCVELAQAVESAGASLIAIHGRTRSQMYTGSVNLDLIKAVKEAVTIPVFGNGDIKTAEDAINMLEITGVDGVMVARQVMRDPWIVEKIKAAINHETYVDVTTEIKLEWLRNHFLTMCHYLGEDVAVKKMRGLAAQFASGLDGGKKLKAPLVRMQSLEEFDRIVTEYKLEKSEKL</sequence>
<evidence type="ECO:0000256" key="11">
    <source>
        <dbReference type="ARBA" id="ARBA00048802"/>
    </source>
</evidence>
<comment type="function">
    <text evidence="2 12">Catalyzes the synthesis of 5,6-dihydrouridine (D), a modified base found in the D-loop of most tRNAs, via the reduction of the C5-C6 double bond in target uridines.</text>
</comment>
<evidence type="ECO:0000256" key="14">
    <source>
        <dbReference type="PIRSR" id="PIRSR006621-2"/>
    </source>
</evidence>
<dbReference type="InterPro" id="IPR004652">
    <property type="entry name" value="DusB-like"/>
</dbReference>
<dbReference type="PIRSF" id="PIRSF006621">
    <property type="entry name" value="Dus"/>
    <property type="match status" value="1"/>
</dbReference>
<name>A0A0X8H1R1_9FIRM</name>
<dbReference type="InterPro" id="IPR013785">
    <property type="entry name" value="Aldolase_TIM"/>
</dbReference>
<feature type="binding site" evidence="14">
    <location>
        <begin position="19"/>
        <end position="21"/>
    </location>
    <ligand>
        <name>FMN</name>
        <dbReference type="ChEBI" id="CHEBI:58210"/>
    </ligand>
</feature>
<dbReference type="OrthoDB" id="9764501at2"/>
<accession>A0A0X8H1R1</accession>
<feature type="binding site" evidence="14">
    <location>
        <position position="173"/>
    </location>
    <ligand>
        <name>FMN</name>
        <dbReference type="ChEBI" id="CHEBI:58210"/>
    </ligand>
</feature>
<dbReference type="InterPro" id="IPR024036">
    <property type="entry name" value="tRNA-dHydroUridine_Synthase_C"/>
</dbReference>
<dbReference type="RefSeq" id="WP_067634264.1">
    <property type="nucleotide sequence ID" value="NZ_CP013213.1"/>
</dbReference>
<gene>
    <name evidence="16" type="ORF">AOC36_10990</name>
</gene>
<evidence type="ECO:0000256" key="2">
    <source>
        <dbReference type="ARBA" id="ARBA00002790"/>
    </source>
</evidence>
<evidence type="ECO:0000256" key="10">
    <source>
        <dbReference type="ARBA" id="ARBA00048205"/>
    </source>
</evidence>
<dbReference type="GO" id="GO:0050660">
    <property type="term" value="F:flavin adenine dinucleotide binding"/>
    <property type="evidence" value="ECO:0007669"/>
    <property type="project" value="InterPro"/>
</dbReference>
<keyword evidence="3" id="KW-0820">tRNA-binding</keyword>
<dbReference type="PROSITE" id="PS01136">
    <property type="entry name" value="UPF0034"/>
    <property type="match status" value="1"/>
</dbReference>
<dbReference type="Proteomes" id="UP000063781">
    <property type="component" value="Chromosome"/>
</dbReference>
<dbReference type="Pfam" id="PF01207">
    <property type="entry name" value="Dus"/>
    <property type="match status" value="1"/>
</dbReference>
<evidence type="ECO:0000313" key="16">
    <source>
        <dbReference type="EMBL" id="AMC94480.1"/>
    </source>
</evidence>
<dbReference type="GO" id="GO:0017150">
    <property type="term" value="F:tRNA dihydrouridine synthase activity"/>
    <property type="evidence" value="ECO:0007669"/>
    <property type="project" value="InterPro"/>
</dbReference>
<dbReference type="InterPro" id="IPR035587">
    <property type="entry name" value="DUS-like_FMN-bd"/>
</dbReference>
<dbReference type="PANTHER" id="PTHR45846">
    <property type="entry name" value="TRNA-DIHYDROURIDINE(47) SYNTHASE [NAD(P)(+)]-LIKE"/>
    <property type="match status" value="1"/>
</dbReference>
<feature type="active site" description="Proton donor" evidence="13">
    <location>
        <position position="104"/>
    </location>
</feature>
<evidence type="ECO:0000256" key="12">
    <source>
        <dbReference type="PIRNR" id="PIRNR006621"/>
    </source>
</evidence>
<dbReference type="NCBIfam" id="TIGR00737">
    <property type="entry name" value="nifR3_yhdG"/>
    <property type="match status" value="1"/>
</dbReference>
<keyword evidence="6 12" id="KW-0819">tRNA processing</keyword>
<evidence type="ECO:0000256" key="1">
    <source>
        <dbReference type="ARBA" id="ARBA00001917"/>
    </source>
</evidence>
<evidence type="ECO:0000256" key="8">
    <source>
        <dbReference type="ARBA" id="ARBA00022884"/>
    </source>
</evidence>
<keyword evidence="8" id="KW-0694">RNA-binding</keyword>
<evidence type="ECO:0000256" key="6">
    <source>
        <dbReference type="ARBA" id="ARBA00022694"/>
    </source>
</evidence>
<dbReference type="GO" id="GO:0000049">
    <property type="term" value="F:tRNA binding"/>
    <property type="evidence" value="ECO:0007669"/>
    <property type="project" value="UniProtKB-KW"/>
</dbReference>
<feature type="binding site" evidence="14">
    <location>
        <position position="143"/>
    </location>
    <ligand>
        <name>FMN</name>
        <dbReference type="ChEBI" id="CHEBI:58210"/>
    </ligand>
</feature>
<proteinExistence type="inferred from homology"/>
<evidence type="ECO:0000256" key="3">
    <source>
        <dbReference type="ARBA" id="ARBA00022555"/>
    </source>
</evidence>
<keyword evidence="7" id="KW-0521">NADP</keyword>
<dbReference type="Gene3D" id="3.20.20.70">
    <property type="entry name" value="Aldolase class I"/>
    <property type="match status" value="1"/>
</dbReference>
<feature type="binding site" evidence="14">
    <location>
        <position position="73"/>
    </location>
    <ligand>
        <name>FMN</name>
        <dbReference type="ChEBI" id="CHEBI:58210"/>
    </ligand>
</feature>
<comment type="similarity">
    <text evidence="12">Belongs to the dus family.</text>
</comment>
<comment type="catalytic activity">
    <reaction evidence="10">
        <text>a 5,6-dihydrouridine in tRNA + NADP(+) = a uridine in tRNA + NADPH + H(+)</text>
        <dbReference type="Rhea" id="RHEA:23624"/>
        <dbReference type="Rhea" id="RHEA-COMP:13339"/>
        <dbReference type="Rhea" id="RHEA-COMP:13887"/>
        <dbReference type="ChEBI" id="CHEBI:15378"/>
        <dbReference type="ChEBI" id="CHEBI:57783"/>
        <dbReference type="ChEBI" id="CHEBI:58349"/>
        <dbReference type="ChEBI" id="CHEBI:65315"/>
        <dbReference type="ChEBI" id="CHEBI:74443"/>
    </reaction>
</comment>
<comment type="catalytic activity">
    <reaction evidence="11">
        <text>a 5,6-dihydrouridine in tRNA + NAD(+) = a uridine in tRNA + NADH + H(+)</text>
        <dbReference type="Rhea" id="RHEA:54452"/>
        <dbReference type="Rhea" id="RHEA-COMP:13339"/>
        <dbReference type="Rhea" id="RHEA-COMP:13887"/>
        <dbReference type="ChEBI" id="CHEBI:15378"/>
        <dbReference type="ChEBI" id="CHEBI:57540"/>
        <dbReference type="ChEBI" id="CHEBI:57945"/>
        <dbReference type="ChEBI" id="CHEBI:65315"/>
        <dbReference type="ChEBI" id="CHEBI:74443"/>
    </reaction>
</comment>
<feature type="binding site" evidence="14">
    <location>
        <begin position="228"/>
        <end position="229"/>
    </location>
    <ligand>
        <name>FMN</name>
        <dbReference type="ChEBI" id="CHEBI:58210"/>
    </ligand>
</feature>
<keyword evidence="4 12" id="KW-0285">Flavoprotein</keyword>
<keyword evidence="9 12" id="KW-0560">Oxidoreductase</keyword>
<evidence type="ECO:0000259" key="15">
    <source>
        <dbReference type="Pfam" id="PF01207"/>
    </source>
</evidence>
<keyword evidence="14" id="KW-0547">Nucleotide-binding</keyword>
<evidence type="ECO:0000256" key="9">
    <source>
        <dbReference type="ARBA" id="ARBA00023002"/>
    </source>
</evidence>
<evidence type="ECO:0000256" key="7">
    <source>
        <dbReference type="ARBA" id="ARBA00022857"/>
    </source>
</evidence>
<dbReference type="KEGG" id="erl:AOC36_10990"/>
<keyword evidence="17" id="KW-1185">Reference proteome</keyword>
<dbReference type="CDD" id="cd02801">
    <property type="entry name" value="DUS_like_FMN"/>
    <property type="match status" value="1"/>
</dbReference>
<dbReference type="EMBL" id="CP013213">
    <property type="protein sequence ID" value="AMC94480.1"/>
    <property type="molecule type" value="Genomic_DNA"/>
</dbReference>
<dbReference type="EC" id="1.3.1.-" evidence="12"/>
<dbReference type="STRING" id="1514105.AOC36_10990"/>
<protein>
    <recommendedName>
        <fullName evidence="12">tRNA-dihydrouridine synthase</fullName>
        <ecNumber evidence="12">1.3.1.-</ecNumber>
    </recommendedName>
</protein>
<dbReference type="InterPro" id="IPR018517">
    <property type="entry name" value="tRNA_hU_synthase_CS"/>
</dbReference>
<evidence type="ECO:0000256" key="4">
    <source>
        <dbReference type="ARBA" id="ARBA00022630"/>
    </source>
</evidence>
<evidence type="ECO:0000256" key="13">
    <source>
        <dbReference type="PIRSR" id="PIRSR006621-1"/>
    </source>
</evidence>
<keyword evidence="5 12" id="KW-0288">FMN</keyword>
<dbReference type="PANTHER" id="PTHR45846:SF1">
    <property type="entry name" value="TRNA-DIHYDROURIDINE(47) SYNTHASE [NAD(P)(+)]-LIKE"/>
    <property type="match status" value="1"/>
</dbReference>
<reference evidence="16 17" key="1">
    <citation type="submission" date="2015-10" db="EMBL/GenBank/DDBJ databases">
        <title>Erysipelothrix larvae sp. LV19 isolated from the larval gut of the rhinoceros beetle, Trypoxylus dichotomus.</title>
        <authorList>
            <person name="Lim S."/>
            <person name="Kim B.-C."/>
        </authorList>
    </citation>
    <scope>NUCLEOTIDE SEQUENCE [LARGE SCALE GENOMIC DNA]</scope>
    <source>
        <strain evidence="16 17">LV19</strain>
    </source>
</reference>
<dbReference type="InterPro" id="IPR001269">
    <property type="entry name" value="DUS_fam"/>
</dbReference>
<dbReference type="Gene3D" id="1.10.1200.80">
    <property type="entry name" value="Putative flavin oxidoreducatase, domain 2"/>
    <property type="match status" value="1"/>
</dbReference>
<comment type="cofactor">
    <cofactor evidence="1 12 14">
        <name>FMN</name>
        <dbReference type="ChEBI" id="CHEBI:58210"/>
    </cofactor>
</comment>
<dbReference type="AlphaFoldDB" id="A0A0X8H1R1"/>
<evidence type="ECO:0000256" key="5">
    <source>
        <dbReference type="ARBA" id="ARBA00022643"/>
    </source>
</evidence>
<feature type="domain" description="DUS-like FMN-binding" evidence="15">
    <location>
        <begin position="17"/>
        <end position="313"/>
    </location>
</feature>
<evidence type="ECO:0000313" key="17">
    <source>
        <dbReference type="Proteomes" id="UP000063781"/>
    </source>
</evidence>
<dbReference type="SUPFAM" id="SSF51395">
    <property type="entry name" value="FMN-linked oxidoreductases"/>
    <property type="match status" value="1"/>
</dbReference>
<organism evidence="16 17">
    <name type="scientific">Erysipelothrix larvae</name>
    <dbReference type="NCBI Taxonomy" id="1514105"/>
    <lineage>
        <taxon>Bacteria</taxon>
        <taxon>Bacillati</taxon>
        <taxon>Bacillota</taxon>
        <taxon>Erysipelotrichia</taxon>
        <taxon>Erysipelotrichales</taxon>
        <taxon>Erysipelotrichaceae</taxon>
        <taxon>Erysipelothrix</taxon>
    </lineage>
</organism>